<dbReference type="KEGG" id="bcai:K788_0001317"/>
<keyword evidence="1" id="KW-0614">Plasmid</keyword>
<dbReference type="EMBL" id="CP012748">
    <property type="protein sequence ID" value="ALL70342.1"/>
    <property type="molecule type" value="Genomic_DNA"/>
</dbReference>
<geneLocation type="plasmid" evidence="2"/>
<evidence type="ECO:0000313" key="2">
    <source>
        <dbReference type="Proteomes" id="UP000019146"/>
    </source>
</evidence>
<accession>A0A0P0RN02</accession>
<evidence type="ECO:0000313" key="1">
    <source>
        <dbReference type="EMBL" id="ALL70342.1"/>
    </source>
</evidence>
<sequence length="42" mass="4413">MIPLCVQMPWLLSAAGDAAIDEDVALSARMNRSVRSAMPAPG</sequence>
<organism evidence="1 2">
    <name type="scientific">Paraburkholderia caribensis MBA4</name>
    <dbReference type="NCBI Taxonomy" id="1323664"/>
    <lineage>
        <taxon>Bacteria</taxon>
        <taxon>Pseudomonadati</taxon>
        <taxon>Pseudomonadota</taxon>
        <taxon>Betaproteobacteria</taxon>
        <taxon>Burkholderiales</taxon>
        <taxon>Burkholderiaceae</taxon>
        <taxon>Paraburkholderia</taxon>
    </lineage>
</organism>
<protein>
    <submittedName>
        <fullName evidence="1">Uncharacterized protein</fullName>
    </submittedName>
</protein>
<proteinExistence type="predicted"/>
<dbReference type="AlphaFoldDB" id="A0A0P0RN02"/>
<reference evidence="1 2" key="1">
    <citation type="journal article" date="2014" name="Genome Announc.">
        <title>Draft Genome Sequence of the Haloacid-Degrading Burkholderia caribensis Strain MBA4.</title>
        <authorList>
            <person name="Pan Y."/>
            <person name="Kong K.F."/>
            <person name="Tsang J.S."/>
        </authorList>
    </citation>
    <scope>NUCLEOTIDE SEQUENCE [LARGE SCALE GENOMIC DNA]</scope>
    <source>
        <strain evidence="1 2">MBA4</strain>
        <plasmid evidence="2">Plasmid</plasmid>
    </source>
</reference>
<gene>
    <name evidence="1" type="ORF">K788_0001317</name>
</gene>
<dbReference type="Proteomes" id="UP000019146">
    <property type="component" value="Plasmid unnamed"/>
</dbReference>
<name>A0A0P0RN02_9BURK</name>